<organism evidence="1 2">
    <name type="scientific">Anthostomella pinea</name>
    <dbReference type="NCBI Taxonomy" id="933095"/>
    <lineage>
        <taxon>Eukaryota</taxon>
        <taxon>Fungi</taxon>
        <taxon>Dikarya</taxon>
        <taxon>Ascomycota</taxon>
        <taxon>Pezizomycotina</taxon>
        <taxon>Sordariomycetes</taxon>
        <taxon>Xylariomycetidae</taxon>
        <taxon>Xylariales</taxon>
        <taxon>Xylariaceae</taxon>
        <taxon>Anthostomella</taxon>
    </lineage>
</organism>
<name>A0AAI8VWV2_9PEZI</name>
<dbReference type="Proteomes" id="UP001295740">
    <property type="component" value="Unassembled WGS sequence"/>
</dbReference>
<protein>
    <submittedName>
        <fullName evidence="1">Uu.00g075330.m01.CDS01</fullName>
    </submittedName>
</protein>
<evidence type="ECO:0000313" key="1">
    <source>
        <dbReference type="EMBL" id="CAJ2511908.1"/>
    </source>
</evidence>
<keyword evidence="2" id="KW-1185">Reference proteome</keyword>
<accession>A0AAI8VWV2</accession>
<reference evidence="1" key="1">
    <citation type="submission" date="2023-10" db="EMBL/GenBank/DDBJ databases">
        <authorList>
            <person name="Hackl T."/>
        </authorList>
    </citation>
    <scope>NUCLEOTIDE SEQUENCE</scope>
</reference>
<gene>
    <name evidence="1" type="ORF">KHLLAP_LOCUS12376</name>
</gene>
<dbReference type="AlphaFoldDB" id="A0AAI8VWV2"/>
<comment type="caution">
    <text evidence="1">The sequence shown here is derived from an EMBL/GenBank/DDBJ whole genome shotgun (WGS) entry which is preliminary data.</text>
</comment>
<dbReference type="EMBL" id="CAUWAG010000018">
    <property type="protein sequence ID" value="CAJ2511908.1"/>
    <property type="molecule type" value="Genomic_DNA"/>
</dbReference>
<proteinExistence type="predicted"/>
<evidence type="ECO:0000313" key="2">
    <source>
        <dbReference type="Proteomes" id="UP001295740"/>
    </source>
</evidence>
<sequence>MNCTLRADAAALDASSQIYSEVIEPLKGLEGIVLTLTLQTYTRSLLRPASPSIQPNRPI</sequence>